<dbReference type="EMBL" id="CP014691">
    <property type="protein sequence ID" value="AQS86733.1"/>
    <property type="molecule type" value="Genomic_DNA"/>
</dbReference>
<evidence type="ECO:0000313" key="2">
    <source>
        <dbReference type="Proteomes" id="UP000188604"/>
    </source>
</evidence>
<protein>
    <submittedName>
        <fullName evidence="1">Uncharacterized protein</fullName>
    </submittedName>
</protein>
<organism evidence="1 2">
    <name type="scientific">Neoasaia chiangmaiensis</name>
    <dbReference type="NCBI Taxonomy" id="320497"/>
    <lineage>
        <taxon>Bacteria</taxon>
        <taxon>Pseudomonadati</taxon>
        <taxon>Pseudomonadota</taxon>
        <taxon>Alphaproteobacteria</taxon>
        <taxon>Acetobacterales</taxon>
        <taxon>Acetobacteraceae</taxon>
        <taxon>Neoasaia</taxon>
    </lineage>
</organism>
<reference evidence="1 2" key="1">
    <citation type="submission" date="2016-03" db="EMBL/GenBank/DDBJ databases">
        <title>Acetic acid bacteria sequencing.</title>
        <authorList>
            <person name="Brandt J."/>
            <person name="Jakob F."/>
            <person name="Vogel R.F."/>
        </authorList>
    </citation>
    <scope>NUCLEOTIDE SEQUENCE [LARGE SCALE GENOMIC DNA]</scope>
    <source>
        <strain evidence="1 2">NBRC 101099</strain>
    </source>
</reference>
<dbReference type="STRING" id="320497.A0U93_00830"/>
<dbReference type="Proteomes" id="UP000188604">
    <property type="component" value="Chromosome"/>
</dbReference>
<dbReference type="KEGG" id="nch:A0U93_00830"/>
<sequence length="312" mass="33695">MRRNVPVPGNVNAERYPTLHQGDLNTNLRKSLGKAEAYGKSKNAPDRLKAAVTMSDIATTVIGTAVSGSHASQAGGSIDVLNAFYKATKKAELPANPFLEGSTYEGRHSPQTLSYLRQRAKKGIGTQILSLGGSAASAKTAGINVAGLTRHVSSLSTTVIHLIKLRQIAADRSGEEHERLVEWCDTVIRMKQIKMSRRGINTAVSAIPVGSIIGNIDNLITMGINIGASFEGVATPMGVGQACYAAAAGLHWMAFDEHRFTLRQSDSQATRMIYELFQQRGLTRLFTRKYDVMGIIREPAGWLAIGDKLLMS</sequence>
<dbReference type="AlphaFoldDB" id="A0A1U9KLR6"/>
<keyword evidence="2" id="KW-1185">Reference proteome</keyword>
<gene>
    <name evidence="1" type="ORF">A0U93_00830</name>
</gene>
<proteinExistence type="predicted"/>
<evidence type="ECO:0000313" key="1">
    <source>
        <dbReference type="EMBL" id="AQS86733.1"/>
    </source>
</evidence>
<accession>A0A1U9KLR6</accession>
<name>A0A1U9KLR6_9PROT</name>